<dbReference type="EMBL" id="CADCTX010000623">
    <property type="protein sequence ID" value="CAA9334084.1"/>
    <property type="molecule type" value="Genomic_DNA"/>
</dbReference>
<sequence length="40" mass="4229">GAGPADQARPSHTPHGRRAHPRPGRAAARGARLSRVRHSV</sequence>
<evidence type="ECO:0000256" key="1">
    <source>
        <dbReference type="SAM" id="MobiDB-lite"/>
    </source>
</evidence>
<reference evidence="2" key="1">
    <citation type="submission" date="2020-02" db="EMBL/GenBank/DDBJ databases">
        <authorList>
            <person name="Meier V. D."/>
        </authorList>
    </citation>
    <scope>NUCLEOTIDE SEQUENCE</scope>
    <source>
        <strain evidence="2">AVDCRST_MAG40</strain>
    </source>
</reference>
<organism evidence="2">
    <name type="scientific">uncultured Gemmatimonadaceae bacterium</name>
    <dbReference type="NCBI Taxonomy" id="246130"/>
    <lineage>
        <taxon>Bacteria</taxon>
        <taxon>Pseudomonadati</taxon>
        <taxon>Gemmatimonadota</taxon>
        <taxon>Gemmatimonadia</taxon>
        <taxon>Gemmatimonadales</taxon>
        <taxon>Gemmatimonadaceae</taxon>
        <taxon>environmental samples</taxon>
    </lineage>
</organism>
<evidence type="ECO:0000313" key="2">
    <source>
        <dbReference type="EMBL" id="CAA9334084.1"/>
    </source>
</evidence>
<feature type="compositionally biased region" description="Basic residues" evidence="1">
    <location>
        <begin position="12"/>
        <end position="23"/>
    </location>
</feature>
<dbReference type="AlphaFoldDB" id="A0A6J4LLG9"/>
<feature type="region of interest" description="Disordered" evidence="1">
    <location>
        <begin position="1"/>
        <end position="40"/>
    </location>
</feature>
<feature type="non-terminal residue" evidence="2">
    <location>
        <position position="1"/>
    </location>
</feature>
<protein>
    <submittedName>
        <fullName evidence="2">Uncharacterized protein</fullName>
    </submittedName>
</protein>
<name>A0A6J4LLG9_9BACT</name>
<feature type="non-terminal residue" evidence="2">
    <location>
        <position position="40"/>
    </location>
</feature>
<accession>A0A6J4LLG9</accession>
<proteinExistence type="predicted"/>
<gene>
    <name evidence="2" type="ORF">AVDCRST_MAG40-2072</name>
</gene>